<comment type="similarity">
    <text evidence="16 17">Belongs to the helicase family. Dicer subfamily.</text>
</comment>
<dbReference type="InterPro" id="IPR027417">
    <property type="entry name" value="P-loop_NTPase"/>
</dbReference>
<dbReference type="InterPro" id="IPR003100">
    <property type="entry name" value="PAZ_dom"/>
</dbReference>
<sequence>MPDGEVSFEGIVVSAVDTNTSATVSSSITDDGELSGLEVQSSGKDPRKIARKYQLDLCKKALEENIIVYLETGCGKTHIAVLLIYELGHLIRIPQRRVCVFLAPTNALVHQQAKVIEESTDFKVGVHCGRSNQLKSHSDWEKEIEQHEVLVMTPQVLLSNLSHSFVKMDFIALLIFDECHHAQTRSNHPYAQIMKVFYKDKDINLPRIFGMTASPVVGKGASNQGNLPKSINSLENMLDAKVYSVEHKEELEKYVASPTIKVYPYGTAEHDGNSPFTVYRSKLGDIKQRCISEIGNKVDDYQIIRIQRKALRRMHSNMITCLEKLGLWGAIQACQILSSGDDSERNAFMEEGGTPCNRYLAQAAEVLSADCTKDGVAFDLSHAEVLKEPFFSTKLLRLIGILSTFRVQPKMKCIIFVNRIVTARSLTYVLQNLKFLASWKCDFLVGIHSVLKSMSRRTMNNILENFQTGKLNLLVATKVGEEGLDIQTCCLVIRFDLPETVASFIQSRGRARMPQSEYAFLVDSGIQGELNLIESFRRQEFRMNMEISARTSEEKFDSLEERVYRVDASGACVTAGYSISLLHQYCSKLPHDEYFDPKPKFFYFDDLGGTVCHIVLPSNAPILQVVGTPQISIEAAKKEACLKAVQELHELGVLSDFLLPEQEDIDESKAVSFPESSEDEDLRGELHEMLVPAVLKASWTNLENSIHLNAYYIEFLPIPEDRIYKKFGLFVKSPLPEEAERLKLDLHLARGRSVETKFVALGLYAFSEDEILWAQTFQEMFLKVILDRSKFSQESVLLGENLCYKSSPTFYLLLPIIKHEGQNKMMVDWEILRRCLLSPVFRSPTESRDKEISLPEGHLQLANGCRSICDIENSLVYAAAYKQKFFFITNIVREKNGYSPYKGSSSLSHLEHVINTFGIHLQHPEQPLAQAKPLFSLRNLLRNRRLEDSESQELDEYFIELPLELCELKIMGFSKDIGSSISLLPSIMHRLENLLVAIELKCLLTASFPEATAVTANRILEALTTEKCLERLSLERLETLGDSFLKFAVSRYLFLQYDTFDEGELTRKRSNAVNNANLFKLARQKNLEVYIRDMPFDPSQFFALGRPCPIICTKESEGSIHAQHGCHTAGQPNATEVRCSKGHHWLYKKTIADVVEALVGAFIVDSGFKAAVAFLRWIGIKVDYENDQVMKACLASSSYISLTPSMDVVALENMLGHPFVHRGLLLQAFVHPSYGKHGGGCYQRLEFLGDAVLDYLITSYLFSVYTKLKPGHLTDLRSALVNNRAFANIAIAQSFHEFLICDSSSLSDAIRKYVEFVKTPEAERHLLEGPKCPKVLGDLVESCLGAILLETGFDLNCIWKMMLSFFDSILDFSDLQLNPVRELQELCQSRNWDLQFPTQKKGRTFMAEAKVSSSDVCVSASASNSNRKEAIRTAAEQVFVKLKDEGYTLKSDYLEEILRSSCKMEPKLIGYDENPVNVTVAAAEPEKLKVEEHFGSNSATGNETLKVKENCCSKFGPNINEVNPCSIPGSKPTPSMPDLVGEQLSDSISTGSQITGSSHRGTARSRLFEVCAANCWNPPSFECCSEEGPGHLKSFTYKVLVEIEAVTSFLLECFGSPSTKKKAAAEHAAEGALWYLEHEGYLL</sequence>
<keyword evidence="12" id="KW-0460">Magnesium</keyword>
<dbReference type="SMART" id="SM00358">
    <property type="entry name" value="DSRM"/>
    <property type="match status" value="2"/>
</dbReference>
<dbReference type="PANTHER" id="PTHR14950">
    <property type="entry name" value="DICER-RELATED"/>
    <property type="match status" value="1"/>
</dbReference>
<feature type="domain" description="Helicase ATP-binding" evidence="21">
    <location>
        <begin position="57"/>
        <end position="233"/>
    </location>
</feature>
<feature type="domain" description="RNase III" evidence="19">
    <location>
        <begin position="1208"/>
        <end position="1352"/>
    </location>
</feature>
<dbReference type="FunFam" id="3.40.50.300:FF:000705">
    <property type="entry name" value="Endoribonuclease dicer-like protein"/>
    <property type="match status" value="1"/>
</dbReference>
<dbReference type="SUPFAM" id="SSF54768">
    <property type="entry name" value="dsRNA-binding domain-like"/>
    <property type="match status" value="2"/>
</dbReference>
<dbReference type="SMART" id="SM00487">
    <property type="entry name" value="DEXDc"/>
    <property type="match status" value="1"/>
</dbReference>
<gene>
    <name evidence="24" type="ORF">K2173_021100</name>
</gene>
<dbReference type="Pfam" id="PF00271">
    <property type="entry name" value="Helicase_C"/>
    <property type="match status" value="1"/>
</dbReference>
<keyword evidence="14" id="KW-0943">RNA-mediated gene silencing</keyword>
<evidence type="ECO:0000259" key="18">
    <source>
        <dbReference type="PROSITE" id="PS50137"/>
    </source>
</evidence>
<feature type="domain" description="RNase III" evidence="19">
    <location>
        <begin position="987"/>
        <end position="1167"/>
    </location>
</feature>
<evidence type="ECO:0000313" key="24">
    <source>
        <dbReference type="EMBL" id="KAJ8768160.1"/>
    </source>
</evidence>
<keyword evidence="25" id="KW-1185">Reference proteome</keyword>
<feature type="domain" description="PAZ" evidence="20">
    <location>
        <begin position="839"/>
        <end position="970"/>
    </location>
</feature>
<evidence type="ECO:0000256" key="10">
    <source>
        <dbReference type="ARBA" id="ARBA00022806"/>
    </source>
</evidence>
<dbReference type="InterPro" id="IPR001650">
    <property type="entry name" value="Helicase_C-like"/>
</dbReference>
<evidence type="ECO:0000259" key="23">
    <source>
        <dbReference type="PROSITE" id="PS51327"/>
    </source>
</evidence>
<dbReference type="Gene3D" id="3.30.160.380">
    <property type="entry name" value="Dicer dimerisation domain"/>
    <property type="match status" value="1"/>
</dbReference>
<feature type="domain" description="DRBM" evidence="18">
    <location>
        <begin position="1378"/>
        <end position="1444"/>
    </location>
</feature>
<dbReference type="GO" id="GO:0003723">
    <property type="term" value="F:RNA binding"/>
    <property type="evidence" value="ECO:0007669"/>
    <property type="project" value="UniProtKB-UniRule"/>
</dbReference>
<feature type="domain" description="DRBM" evidence="18">
    <location>
        <begin position="1562"/>
        <end position="1638"/>
    </location>
</feature>
<dbReference type="PROSITE" id="PS50821">
    <property type="entry name" value="PAZ"/>
    <property type="match status" value="1"/>
</dbReference>
<dbReference type="GO" id="GO:0004386">
    <property type="term" value="F:helicase activity"/>
    <property type="evidence" value="ECO:0007669"/>
    <property type="project" value="UniProtKB-KW"/>
</dbReference>
<keyword evidence="4" id="KW-0540">Nuclease</keyword>
<dbReference type="SMART" id="SM00949">
    <property type="entry name" value="PAZ"/>
    <property type="match status" value="1"/>
</dbReference>
<evidence type="ECO:0000256" key="9">
    <source>
        <dbReference type="ARBA" id="ARBA00022801"/>
    </source>
</evidence>
<dbReference type="SUPFAM" id="SSF69065">
    <property type="entry name" value="RNase III domain-like"/>
    <property type="match status" value="2"/>
</dbReference>
<evidence type="ECO:0000256" key="16">
    <source>
        <dbReference type="ARBA" id="ARBA00035116"/>
    </source>
</evidence>
<keyword evidence="15" id="KW-0539">Nucleus</keyword>
<dbReference type="SUPFAM" id="SSF52540">
    <property type="entry name" value="P-loop containing nucleoside triphosphate hydrolases"/>
    <property type="match status" value="1"/>
</dbReference>
<dbReference type="InterPro" id="IPR000999">
    <property type="entry name" value="RNase_III_dom"/>
</dbReference>
<feature type="domain" description="Dicer dsRNA-binding fold" evidence="23">
    <location>
        <begin position="578"/>
        <end position="668"/>
    </location>
</feature>
<dbReference type="Pfam" id="PF00270">
    <property type="entry name" value="DEAD"/>
    <property type="match status" value="1"/>
</dbReference>
<dbReference type="InterPro" id="IPR014720">
    <property type="entry name" value="dsRBD_dom"/>
</dbReference>
<name>A0AAV8TMK9_9ROSI</name>
<dbReference type="GO" id="GO:0004525">
    <property type="term" value="F:ribonuclease III activity"/>
    <property type="evidence" value="ECO:0007669"/>
    <property type="project" value="InterPro"/>
</dbReference>
<dbReference type="InterPro" id="IPR011545">
    <property type="entry name" value="DEAD/DEAH_box_helicase_dom"/>
</dbReference>
<evidence type="ECO:0000256" key="2">
    <source>
        <dbReference type="ARBA" id="ARBA00001946"/>
    </source>
</evidence>
<evidence type="ECO:0000256" key="6">
    <source>
        <dbReference type="ARBA" id="ARBA00022737"/>
    </source>
</evidence>
<evidence type="ECO:0000256" key="5">
    <source>
        <dbReference type="ARBA" id="ARBA00022723"/>
    </source>
</evidence>
<dbReference type="Gene3D" id="3.40.50.300">
    <property type="entry name" value="P-loop containing nucleotide triphosphate hydrolases"/>
    <property type="match status" value="2"/>
</dbReference>
<dbReference type="CDD" id="cd18034">
    <property type="entry name" value="DEXHc_dicer"/>
    <property type="match status" value="1"/>
</dbReference>
<evidence type="ECO:0000256" key="15">
    <source>
        <dbReference type="ARBA" id="ARBA00023242"/>
    </source>
</evidence>
<evidence type="ECO:0000256" key="8">
    <source>
        <dbReference type="ARBA" id="ARBA00022759"/>
    </source>
</evidence>
<keyword evidence="9" id="KW-0378">Hydrolase</keyword>
<accession>A0AAV8TMK9</accession>
<evidence type="ECO:0000259" key="22">
    <source>
        <dbReference type="PROSITE" id="PS51194"/>
    </source>
</evidence>
<keyword evidence="10" id="KW-0347">Helicase</keyword>
<dbReference type="GO" id="GO:0005634">
    <property type="term" value="C:nucleus"/>
    <property type="evidence" value="ECO:0007669"/>
    <property type="project" value="UniProtKB-SubCell"/>
</dbReference>
<dbReference type="CDD" id="cd00593">
    <property type="entry name" value="RIBOc"/>
    <property type="match status" value="2"/>
</dbReference>
<keyword evidence="11" id="KW-0067">ATP-binding</keyword>
<comment type="cofactor">
    <cofactor evidence="2">
        <name>Mg(2+)</name>
        <dbReference type="ChEBI" id="CHEBI:18420"/>
    </cofactor>
</comment>
<evidence type="ECO:0000259" key="19">
    <source>
        <dbReference type="PROSITE" id="PS50142"/>
    </source>
</evidence>
<dbReference type="PANTHER" id="PTHR14950:SF15">
    <property type="entry name" value="DICER-LIKE PROTEIN 4"/>
    <property type="match status" value="1"/>
</dbReference>
<dbReference type="Gene3D" id="2.170.260.10">
    <property type="entry name" value="paz domain"/>
    <property type="match status" value="1"/>
</dbReference>
<proteinExistence type="inferred from homology"/>
<dbReference type="InterPro" id="IPR014001">
    <property type="entry name" value="Helicase_ATP-bd"/>
</dbReference>
<dbReference type="FunFam" id="3.30.160.380:FF:000001">
    <property type="entry name" value="Endoribonuclease dicer-like 1"/>
    <property type="match status" value="1"/>
</dbReference>
<comment type="cofactor">
    <cofactor evidence="1">
        <name>Mn(2+)</name>
        <dbReference type="ChEBI" id="CHEBI:29035"/>
    </cofactor>
</comment>
<dbReference type="FunFam" id="1.10.1520.10:FF:000004">
    <property type="entry name" value="Endoribonuclease dicer-like 1"/>
    <property type="match status" value="1"/>
</dbReference>
<evidence type="ECO:0000259" key="20">
    <source>
        <dbReference type="PROSITE" id="PS50821"/>
    </source>
</evidence>
<dbReference type="Pfam" id="PF00636">
    <property type="entry name" value="Ribonuclease_3"/>
    <property type="match status" value="2"/>
</dbReference>
<dbReference type="FunFam" id="3.40.50.300:FF:000420">
    <property type="entry name" value="Endoribonuclease dicer-like 1"/>
    <property type="match status" value="1"/>
</dbReference>
<dbReference type="PROSITE" id="PS51192">
    <property type="entry name" value="HELICASE_ATP_BIND_1"/>
    <property type="match status" value="1"/>
</dbReference>
<dbReference type="InterPro" id="IPR038248">
    <property type="entry name" value="Dicer_dimer_sf"/>
</dbReference>
<dbReference type="GO" id="GO:0046872">
    <property type="term" value="F:metal ion binding"/>
    <property type="evidence" value="ECO:0007669"/>
    <property type="project" value="UniProtKB-KW"/>
</dbReference>
<dbReference type="GO" id="GO:0005737">
    <property type="term" value="C:cytoplasm"/>
    <property type="evidence" value="ECO:0007669"/>
    <property type="project" value="TreeGrafter"/>
</dbReference>
<evidence type="ECO:0000256" key="4">
    <source>
        <dbReference type="ARBA" id="ARBA00022722"/>
    </source>
</evidence>
<dbReference type="PROSITE" id="PS00517">
    <property type="entry name" value="RNASE_3_1"/>
    <property type="match status" value="1"/>
</dbReference>
<comment type="subcellular location">
    <subcellularLocation>
        <location evidence="3">Nucleus</location>
    </subcellularLocation>
</comment>
<reference evidence="24 25" key="1">
    <citation type="submission" date="2021-09" db="EMBL/GenBank/DDBJ databases">
        <title>Genomic insights and catalytic innovation underlie evolution of tropane alkaloids biosynthesis.</title>
        <authorList>
            <person name="Wang Y.-J."/>
            <person name="Tian T."/>
            <person name="Huang J.-P."/>
            <person name="Huang S.-X."/>
        </authorList>
    </citation>
    <scope>NUCLEOTIDE SEQUENCE [LARGE SCALE GENOMIC DNA]</scope>
    <source>
        <strain evidence="24">KIB-2018</strain>
        <tissue evidence="24">Leaf</tissue>
    </source>
</reference>
<evidence type="ECO:0000256" key="1">
    <source>
        <dbReference type="ARBA" id="ARBA00001936"/>
    </source>
</evidence>
<evidence type="ECO:0000259" key="21">
    <source>
        <dbReference type="PROSITE" id="PS51192"/>
    </source>
</evidence>
<evidence type="ECO:0000256" key="12">
    <source>
        <dbReference type="ARBA" id="ARBA00022842"/>
    </source>
</evidence>
<dbReference type="InterPro" id="IPR036389">
    <property type="entry name" value="RNase_III_sf"/>
</dbReference>
<dbReference type="PROSITE" id="PS50137">
    <property type="entry name" value="DS_RBD"/>
    <property type="match status" value="2"/>
</dbReference>
<organism evidence="24 25">
    <name type="scientific">Erythroxylum novogranatense</name>
    <dbReference type="NCBI Taxonomy" id="1862640"/>
    <lineage>
        <taxon>Eukaryota</taxon>
        <taxon>Viridiplantae</taxon>
        <taxon>Streptophyta</taxon>
        <taxon>Embryophyta</taxon>
        <taxon>Tracheophyta</taxon>
        <taxon>Spermatophyta</taxon>
        <taxon>Magnoliopsida</taxon>
        <taxon>eudicotyledons</taxon>
        <taxon>Gunneridae</taxon>
        <taxon>Pentapetalae</taxon>
        <taxon>rosids</taxon>
        <taxon>fabids</taxon>
        <taxon>Malpighiales</taxon>
        <taxon>Erythroxylaceae</taxon>
        <taxon>Erythroxylum</taxon>
    </lineage>
</organism>
<evidence type="ECO:0000313" key="25">
    <source>
        <dbReference type="Proteomes" id="UP001159364"/>
    </source>
</evidence>
<comment type="caution">
    <text evidence="24">The sequence shown here is derived from an EMBL/GenBank/DDBJ whole genome shotgun (WGS) entry which is preliminary data.</text>
</comment>
<evidence type="ECO:0000256" key="3">
    <source>
        <dbReference type="ARBA" id="ARBA00004123"/>
    </source>
</evidence>
<dbReference type="Proteomes" id="UP001159364">
    <property type="component" value="Linkage Group LG04"/>
</dbReference>
<evidence type="ECO:0000256" key="13">
    <source>
        <dbReference type="ARBA" id="ARBA00022884"/>
    </source>
</evidence>
<keyword evidence="6" id="KW-0677">Repeat</keyword>
<keyword evidence="8" id="KW-0255">Endonuclease</keyword>
<keyword evidence="13 17" id="KW-0694">RNA-binding</keyword>
<dbReference type="PROSITE" id="PS50142">
    <property type="entry name" value="RNASE_3_2"/>
    <property type="match status" value="2"/>
</dbReference>
<dbReference type="EMBL" id="JAIWQS010000004">
    <property type="protein sequence ID" value="KAJ8768160.1"/>
    <property type="molecule type" value="Genomic_DNA"/>
</dbReference>
<protein>
    <recommendedName>
        <fullName evidence="26">Dicer-like protein 4</fullName>
    </recommendedName>
</protein>
<dbReference type="GO" id="GO:0005524">
    <property type="term" value="F:ATP binding"/>
    <property type="evidence" value="ECO:0007669"/>
    <property type="project" value="UniProtKB-KW"/>
</dbReference>
<dbReference type="Pfam" id="PF03368">
    <property type="entry name" value="Dicer_dimer"/>
    <property type="match status" value="1"/>
</dbReference>
<dbReference type="Gene3D" id="1.10.1520.10">
    <property type="entry name" value="Ribonuclease III domain"/>
    <property type="match status" value="2"/>
</dbReference>
<evidence type="ECO:0000256" key="7">
    <source>
        <dbReference type="ARBA" id="ARBA00022741"/>
    </source>
</evidence>
<dbReference type="InterPro" id="IPR005034">
    <property type="entry name" value="Dicer_dimerisation"/>
</dbReference>
<dbReference type="PROSITE" id="PS51327">
    <property type="entry name" value="DICER_DSRBF"/>
    <property type="match status" value="1"/>
</dbReference>
<keyword evidence="5" id="KW-0479">Metal-binding</keyword>
<evidence type="ECO:0000256" key="17">
    <source>
        <dbReference type="PROSITE-ProRule" id="PRU00657"/>
    </source>
</evidence>
<feature type="domain" description="Helicase C-terminal" evidence="22">
    <location>
        <begin position="394"/>
        <end position="549"/>
    </location>
</feature>
<dbReference type="Pfam" id="PF14709">
    <property type="entry name" value="DND1_DSRM"/>
    <property type="match status" value="1"/>
</dbReference>
<dbReference type="PROSITE" id="PS51194">
    <property type="entry name" value="HELICASE_CTER"/>
    <property type="match status" value="1"/>
</dbReference>
<dbReference type="GO" id="GO:0010267">
    <property type="term" value="P:ta-siRNA processing"/>
    <property type="evidence" value="ECO:0007669"/>
    <property type="project" value="UniProtKB-ARBA"/>
</dbReference>
<evidence type="ECO:0000256" key="14">
    <source>
        <dbReference type="ARBA" id="ARBA00023158"/>
    </source>
</evidence>
<evidence type="ECO:0000256" key="11">
    <source>
        <dbReference type="ARBA" id="ARBA00022840"/>
    </source>
</evidence>
<dbReference type="SMART" id="SM00490">
    <property type="entry name" value="HELICc"/>
    <property type="match status" value="1"/>
</dbReference>
<keyword evidence="7" id="KW-0547">Nucleotide-binding</keyword>
<dbReference type="Gene3D" id="3.30.160.20">
    <property type="match status" value="2"/>
</dbReference>
<dbReference type="SMART" id="SM00535">
    <property type="entry name" value="RIBOc"/>
    <property type="match status" value="2"/>
</dbReference>
<evidence type="ECO:0008006" key="26">
    <source>
        <dbReference type="Google" id="ProtNLM"/>
    </source>
</evidence>